<evidence type="ECO:0000313" key="1">
    <source>
        <dbReference type="Proteomes" id="UP000095283"/>
    </source>
</evidence>
<protein>
    <submittedName>
        <fullName evidence="2">DUF4089 domain-containing protein</fullName>
    </submittedName>
</protein>
<evidence type="ECO:0000313" key="2">
    <source>
        <dbReference type="WBParaSite" id="Hba_20748"/>
    </source>
</evidence>
<keyword evidence="1" id="KW-1185">Reference proteome</keyword>
<dbReference type="Proteomes" id="UP000095283">
    <property type="component" value="Unplaced"/>
</dbReference>
<accession>A0A1I7XSN5</accession>
<reference evidence="2" key="1">
    <citation type="submission" date="2016-11" db="UniProtKB">
        <authorList>
            <consortium name="WormBaseParasite"/>
        </authorList>
    </citation>
    <scope>IDENTIFICATION</scope>
</reference>
<proteinExistence type="predicted"/>
<organism evidence="1 2">
    <name type="scientific">Heterorhabditis bacteriophora</name>
    <name type="common">Entomopathogenic nematode worm</name>
    <dbReference type="NCBI Taxonomy" id="37862"/>
    <lineage>
        <taxon>Eukaryota</taxon>
        <taxon>Metazoa</taxon>
        <taxon>Ecdysozoa</taxon>
        <taxon>Nematoda</taxon>
        <taxon>Chromadorea</taxon>
        <taxon>Rhabditida</taxon>
        <taxon>Rhabditina</taxon>
        <taxon>Rhabditomorpha</taxon>
        <taxon>Strongyloidea</taxon>
        <taxon>Heterorhabditidae</taxon>
        <taxon>Heterorhabditis</taxon>
    </lineage>
</organism>
<dbReference type="WBParaSite" id="Hba_20748">
    <property type="protein sequence ID" value="Hba_20748"/>
    <property type="gene ID" value="Hba_20748"/>
</dbReference>
<name>A0A1I7XSN5_HETBA</name>
<dbReference type="AlphaFoldDB" id="A0A1I7XSN5"/>
<sequence length="37" mass="4230">MEQYELYHESVVKLVELLESINQPDYTVLAAGVCFPT</sequence>